<feature type="domain" description="DUF4349" evidence="2">
    <location>
        <begin position="57"/>
        <end position="292"/>
    </location>
</feature>
<keyword evidence="1" id="KW-0472">Membrane</keyword>
<feature type="transmembrane region" description="Helical" evidence="1">
    <location>
        <begin position="270"/>
        <end position="291"/>
    </location>
</feature>
<sequence>MKLQKLFYVVLLSASIFSCKQNQNQEEAAMSESAESSSKEAKMASSSAAVVDPKSDRKFIRTADLRFKVKNVAQSTYSIENTVAKFGGFVTSTELRSNILNTSTTKINNDSLLENTRFYVENNMIVRVPNTMLDTTLKTIARQIDYLDFRIIKADDVSLQMLSNQLSQNRNSANQQRVQEAIQNRGKKLGETLDAEDRLHNSQTESDEAKLSNLSMKDQVNFSTLSLQLYQREEIKSEKVTNPDNEEFRTGLGVRLLDGLKTGWHILEEIIVFIANLWAFILIGFGIWFLYRKFKSKPKA</sequence>
<name>A0ABW1PQZ3_9FLAO</name>
<dbReference type="Pfam" id="PF14257">
    <property type="entry name" value="DUF4349"/>
    <property type="match status" value="1"/>
</dbReference>
<gene>
    <name evidence="3" type="ORF">ACFPVY_12275</name>
</gene>
<dbReference type="EMBL" id="JBHSQB010000009">
    <property type="protein sequence ID" value="MFC6097422.1"/>
    <property type="molecule type" value="Genomic_DNA"/>
</dbReference>
<evidence type="ECO:0000313" key="3">
    <source>
        <dbReference type="EMBL" id="MFC6097422.1"/>
    </source>
</evidence>
<reference evidence="4" key="1">
    <citation type="journal article" date="2019" name="Int. J. Syst. Evol. Microbiol.">
        <title>The Global Catalogue of Microorganisms (GCM) 10K type strain sequencing project: providing services to taxonomists for standard genome sequencing and annotation.</title>
        <authorList>
            <consortium name="The Broad Institute Genomics Platform"/>
            <consortium name="The Broad Institute Genome Sequencing Center for Infectious Disease"/>
            <person name="Wu L."/>
            <person name="Ma J."/>
        </authorList>
    </citation>
    <scope>NUCLEOTIDE SEQUENCE [LARGE SCALE GENOMIC DNA]</scope>
    <source>
        <strain evidence="4">CCUG 49679</strain>
    </source>
</reference>
<proteinExistence type="predicted"/>
<dbReference type="InterPro" id="IPR025645">
    <property type="entry name" value="DUF4349"/>
</dbReference>
<keyword evidence="1" id="KW-0812">Transmembrane</keyword>
<dbReference type="Proteomes" id="UP001596287">
    <property type="component" value="Unassembled WGS sequence"/>
</dbReference>
<dbReference type="PROSITE" id="PS51257">
    <property type="entry name" value="PROKAR_LIPOPROTEIN"/>
    <property type="match status" value="1"/>
</dbReference>
<accession>A0ABW1PQZ3</accession>
<evidence type="ECO:0000313" key="4">
    <source>
        <dbReference type="Proteomes" id="UP001596287"/>
    </source>
</evidence>
<organism evidence="3 4">
    <name type="scientific">Flavobacterium qiangtangense</name>
    <dbReference type="NCBI Taxonomy" id="1442595"/>
    <lineage>
        <taxon>Bacteria</taxon>
        <taxon>Pseudomonadati</taxon>
        <taxon>Bacteroidota</taxon>
        <taxon>Flavobacteriia</taxon>
        <taxon>Flavobacteriales</taxon>
        <taxon>Flavobacteriaceae</taxon>
        <taxon>Flavobacterium</taxon>
    </lineage>
</organism>
<keyword evidence="4" id="KW-1185">Reference proteome</keyword>
<evidence type="ECO:0000256" key="1">
    <source>
        <dbReference type="SAM" id="Phobius"/>
    </source>
</evidence>
<comment type="caution">
    <text evidence="3">The sequence shown here is derived from an EMBL/GenBank/DDBJ whole genome shotgun (WGS) entry which is preliminary data.</text>
</comment>
<evidence type="ECO:0000259" key="2">
    <source>
        <dbReference type="Pfam" id="PF14257"/>
    </source>
</evidence>
<dbReference type="RefSeq" id="WP_379792384.1">
    <property type="nucleotide sequence ID" value="NZ_JBHSQB010000009.1"/>
</dbReference>
<keyword evidence="1" id="KW-1133">Transmembrane helix</keyword>
<protein>
    <submittedName>
        <fullName evidence="3">DUF4349 domain-containing protein</fullName>
    </submittedName>
</protein>